<sequence length="301" mass="30466">MAPLVGKRVRLVDVGSKPELNGREGVALSFNEASCRYNVRLDHTDAVLSLKPACLVALPSGGADDGAAGARGGARARGLPPALEELLRRLGGGLPTLPMGLTPARLGLGVLAACVVLPRVLSARLALGALAAALAVRAYGVGGVRARARYWVGKVASAVSRVTGTPVSELQAAILVAVAMLMAWRYVLSGVLAGAPPAALAAGARAQQGFEAYTKGYNDGRFNRSFAPIADVAEGGSGAAAGGGGGWGLSSLLKLAMAGGMIHQMGAPAGAPWSASNLMASARHMSPMNAIFFVQMLSSLF</sequence>
<evidence type="ECO:0000313" key="2">
    <source>
        <dbReference type="Proteomes" id="UP000751190"/>
    </source>
</evidence>
<organism evidence="1 2">
    <name type="scientific">Diacronema lutheri</name>
    <name type="common">Unicellular marine alga</name>
    <name type="synonym">Monochrysis lutheri</name>
    <dbReference type="NCBI Taxonomy" id="2081491"/>
    <lineage>
        <taxon>Eukaryota</taxon>
        <taxon>Haptista</taxon>
        <taxon>Haptophyta</taxon>
        <taxon>Pavlovophyceae</taxon>
        <taxon>Pavlovales</taxon>
        <taxon>Pavlovaceae</taxon>
        <taxon>Diacronema</taxon>
    </lineage>
</organism>
<dbReference type="OrthoDB" id="10646599at2759"/>
<reference evidence="1" key="1">
    <citation type="submission" date="2021-05" db="EMBL/GenBank/DDBJ databases">
        <title>The genome of the haptophyte Pavlova lutheri (Diacronema luteri, Pavlovales) - a model for lipid biosynthesis in eukaryotic algae.</title>
        <authorList>
            <person name="Hulatt C.J."/>
            <person name="Posewitz M.C."/>
        </authorList>
    </citation>
    <scope>NUCLEOTIDE SEQUENCE</scope>
    <source>
        <strain evidence="1">NIVA-4/92</strain>
    </source>
</reference>
<gene>
    <name evidence="1" type="ORF">KFE25_006602</name>
</gene>
<name>A0A8J5X697_DIALT</name>
<accession>A0A8J5X697</accession>
<dbReference type="OMA" id="APWSASN"/>
<proteinExistence type="predicted"/>
<comment type="caution">
    <text evidence="1">The sequence shown here is derived from an EMBL/GenBank/DDBJ whole genome shotgun (WGS) entry which is preliminary data.</text>
</comment>
<dbReference type="Proteomes" id="UP000751190">
    <property type="component" value="Unassembled WGS sequence"/>
</dbReference>
<evidence type="ECO:0000313" key="1">
    <source>
        <dbReference type="EMBL" id="KAG8456990.1"/>
    </source>
</evidence>
<dbReference type="EMBL" id="JAGTXO010000091">
    <property type="protein sequence ID" value="KAG8456990.1"/>
    <property type="molecule type" value="Genomic_DNA"/>
</dbReference>
<protein>
    <submittedName>
        <fullName evidence="1">Uncharacterized protein</fullName>
    </submittedName>
</protein>
<keyword evidence="2" id="KW-1185">Reference proteome</keyword>
<dbReference type="AlphaFoldDB" id="A0A8J5X697"/>